<dbReference type="Proteomes" id="UP001216638">
    <property type="component" value="Chromosome 1"/>
</dbReference>
<dbReference type="AlphaFoldDB" id="A0AAF0DUG9"/>
<evidence type="ECO:0000256" key="2">
    <source>
        <dbReference type="SAM" id="SignalP"/>
    </source>
</evidence>
<dbReference type="EMBL" id="CP119951">
    <property type="protein sequence ID" value="WFC94315.1"/>
    <property type="molecule type" value="Genomic_DNA"/>
</dbReference>
<feature type="compositionally biased region" description="Low complexity" evidence="1">
    <location>
        <begin position="26"/>
        <end position="54"/>
    </location>
</feature>
<keyword evidence="4" id="KW-1185">Reference proteome</keyword>
<protein>
    <submittedName>
        <fullName evidence="3">Uncharacterized protein</fullName>
    </submittedName>
</protein>
<reference evidence="3" key="1">
    <citation type="submission" date="2023-03" db="EMBL/GenBank/DDBJ databases">
        <title>Mating type loci evolution in Malassezia.</title>
        <authorList>
            <person name="Coelho M.A."/>
        </authorList>
    </citation>
    <scope>NUCLEOTIDE SEQUENCE</scope>
    <source>
        <strain evidence="3">CBS 14135</strain>
    </source>
</reference>
<feature type="chain" id="PRO_5042008426" evidence="2">
    <location>
        <begin position="21"/>
        <end position="192"/>
    </location>
</feature>
<name>A0AAF0DUG9_9BASI</name>
<feature type="signal peptide" evidence="2">
    <location>
        <begin position="1"/>
        <end position="20"/>
    </location>
</feature>
<organism evidence="3 4">
    <name type="scientific">Malassezia brasiliensis</name>
    <dbReference type="NCBI Taxonomy" id="1821822"/>
    <lineage>
        <taxon>Eukaryota</taxon>
        <taxon>Fungi</taxon>
        <taxon>Dikarya</taxon>
        <taxon>Basidiomycota</taxon>
        <taxon>Ustilaginomycotina</taxon>
        <taxon>Malasseziomycetes</taxon>
        <taxon>Malasseziales</taxon>
        <taxon>Malasseziaceae</taxon>
        <taxon>Malassezia</taxon>
    </lineage>
</organism>
<accession>A0AAF0DUG9</accession>
<sequence>MVKLSTPLALLAVAVAGAFAQEASSSSAAPSSSSSASESSASPSAAPSSSSQAEGGSGSGASSGVCSALFEANVHQADCQYSSTTVPPYNLSSLVSYFIGEHSAGPQGRGVSEVADEMANSVIKYYPTVTASKSDIVYSFYEGIIRSISAAGHPNFKPADKIDRPTSGSASKYAVPAAAAAVAVVAGGAVLL</sequence>
<keyword evidence="2" id="KW-0732">Signal</keyword>
<feature type="region of interest" description="Disordered" evidence="1">
    <location>
        <begin position="26"/>
        <end position="57"/>
    </location>
</feature>
<proteinExistence type="predicted"/>
<gene>
    <name evidence="3" type="ORF">MBRA1_000945</name>
</gene>
<evidence type="ECO:0000313" key="3">
    <source>
        <dbReference type="EMBL" id="WFC94315.1"/>
    </source>
</evidence>
<evidence type="ECO:0000256" key="1">
    <source>
        <dbReference type="SAM" id="MobiDB-lite"/>
    </source>
</evidence>
<evidence type="ECO:0000313" key="4">
    <source>
        <dbReference type="Proteomes" id="UP001216638"/>
    </source>
</evidence>